<proteinExistence type="predicted"/>
<sequence>MLELSVTSPAGHEHMTNVGHTLPSTHQWKLPALCQNEQFRCLLQ</sequence>
<dbReference type="EMBL" id="GBRH01272797">
    <property type="protein sequence ID" value="JAD25098.1"/>
    <property type="molecule type" value="Transcribed_RNA"/>
</dbReference>
<reference evidence="1" key="1">
    <citation type="submission" date="2014-09" db="EMBL/GenBank/DDBJ databases">
        <authorList>
            <person name="Magalhaes I.L.F."/>
            <person name="Oliveira U."/>
            <person name="Santos F.R."/>
            <person name="Vidigal T.H.D.A."/>
            <person name="Brescovit A.D."/>
            <person name="Santos A.J."/>
        </authorList>
    </citation>
    <scope>NUCLEOTIDE SEQUENCE</scope>
    <source>
        <tissue evidence="1">Shoot tissue taken approximately 20 cm above the soil surface</tissue>
    </source>
</reference>
<reference evidence="1" key="2">
    <citation type="journal article" date="2015" name="Data Brief">
        <title>Shoot transcriptome of the giant reed, Arundo donax.</title>
        <authorList>
            <person name="Barrero R.A."/>
            <person name="Guerrero F.D."/>
            <person name="Moolhuijzen P."/>
            <person name="Goolsby J.A."/>
            <person name="Tidwell J."/>
            <person name="Bellgard S.E."/>
            <person name="Bellgard M.I."/>
        </authorList>
    </citation>
    <scope>NUCLEOTIDE SEQUENCE</scope>
    <source>
        <tissue evidence="1">Shoot tissue taken approximately 20 cm above the soil surface</tissue>
    </source>
</reference>
<evidence type="ECO:0000313" key="1">
    <source>
        <dbReference type="EMBL" id="JAD25098.1"/>
    </source>
</evidence>
<name>A0A0A8YI18_ARUDO</name>
<organism evidence="1">
    <name type="scientific">Arundo donax</name>
    <name type="common">Giant reed</name>
    <name type="synonym">Donax arundinaceus</name>
    <dbReference type="NCBI Taxonomy" id="35708"/>
    <lineage>
        <taxon>Eukaryota</taxon>
        <taxon>Viridiplantae</taxon>
        <taxon>Streptophyta</taxon>
        <taxon>Embryophyta</taxon>
        <taxon>Tracheophyta</taxon>
        <taxon>Spermatophyta</taxon>
        <taxon>Magnoliopsida</taxon>
        <taxon>Liliopsida</taxon>
        <taxon>Poales</taxon>
        <taxon>Poaceae</taxon>
        <taxon>PACMAD clade</taxon>
        <taxon>Arundinoideae</taxon>
        <taxon>Arundineae</taxon>
        <taxon>Arundo</taxon>
    </lineage>
</organism>
<protein>
    <submittedName>
        <fullName evidence="1">Uncharacterized protein</fullName>
    </submittedName>
</protein>
<dbReference type="AlphaFoldDB" id="A0A0A8YI18"/>
<accession>A0A0A8YI18</accession>